<dbReference type="OrthoDB" id="3350156at2759"/>
<evidence type="ECO:0000313" key="2">
    <source>
        <dbReference type="EMBL" id="KIM28157.1"/>
    </source>
</evidence>
<feature type="compositionally biased region" description="Low complexity" evidence="1">
    <location>
        <begin position="83"/>
        <end position="96"/>
    </location>
</feature>
<feature type="region of interest" description="Disordered" evidence="1">
    <location>
        <begin position="82"/>
        <end position="117"/>
    </location>
</feature>
<feature type="compositionally biased region" description="Low complexity" evidence="1">
    <location>
        <begin position="13"/>
        <end position="22"/>
    </location>
</feature>
<dbReference type="STRING" id="933852.A0A0C2XGC9"/>
<dbReference type="HOGENOM" id="CLU_020369_1_0_1"/>
<accession>A0A0C2XGC9</accession>
<feature type="region of interest" description="Disordered" evidence="1">
    <location>
        <begin position="400"/>
        <end position="426"/>
    </location>
</feature>
<dbReference type="InterPro" id="IPR027417">
    <property type="entry name" value="P-loop_NTPase"/>
</dbReference>
<keyword evidence="3" id="KW-1185">Reference proteome</keyword>
<gene>
    <name evidence="2" type="ORF">M408DRAFT_329537</name>
</gene>
<evidence type="ECO:0000313" key="3">
    <source>
        <dbReference type="Proteomes" id="UP000054097"/>
    </source>
</evidence>
<reference evidence="2 3" key="1">
    <citation type="submission" date="2014-04" db="EMBL/GenBank/DDBJ databases">
        <authorList>
            <consortium name="DOE Joint Genome Institute"/>
            <person name="Kuo A."/>
            <person name="Zuccaro A."/>
            <person name="Kohler A."/>
            <person name="Nagy L.G."/>
            <person name="Floudas D."/>
            <person name="Copeland A."/>
            <person name="Barry K.W."/>
            <person name="Cichocki N."/>
            <person name="Veneault-Fourrey C."/>
            <person name="LaButti K."/>
            <person name="Lindquist E.A."/>
            <person name="Lipzen A."/>
            <person name="Lundell T."/>
            <person name="Morin E."/>
            <person name="Murat C."/>
            <person name="Sun H."/>
            <person name="Tunlid A."/>
            <person name="Henrissat B."/>
            <person name="Grigoriev I.V."/>
            <person name="Hibbett D.S."/>
            <person name="Martin F."/>
            <person name="Nordberg H.P."/>
            <person name="Cantor M.N."/>
            <person name="Hua S.X."/>
        </authorList>
    </citation>
    <scope>NUCLEOTIDE SEQUENCE [LARGE SCALE GENOMIC DNA]</scope>
    <source>
        <strain evidence="2 3">MAFF 305830</strain>
    </source>
</reference>
<dbReference type="EMBL" id="KN824294">
    <property type="protein sequence ID" value="KIM28157.1"/>
    <property type="molecule type" value="Genomic_DNA"/>
</dbReference>
<feature type="region of interest" description="Disordered" evidence="1">
    <location>
        <begin position="1"/>
        <end position="22"/>
    </location>
</feature>
<reference evidence="3" key="2">
    <citation type="submission" date="2015-01" db="EMBL/GenBank/DDBJ databases">
        <title>Evolutionary Origins and Diversification of the Mycorrhizal Mutualists.</title>
        <authorList>
            <consortium name="DOE Joint Genome Institute"/>
            <consortium name="Mycorrhizal Genomics Consortium"/>
            <person name="Kohler A."/>
            <person name="Kuo A."/>
            <person name="Nagy L.G."/>
            <person name="Floudas D."/>
            <person name="Copeland A."/>
            <person name="Barry K.W."/>
            <person name="Cichocki N."/>
            <person name="Veneault-Fourrey C."/>
            <person name="LaButti K."/>
            <person name="Lindquist E.A."/>
            <person name="Lipzen A."/>
            <person name="Lundell T."/>
            <person name="Morin E."/>
            <person name="Murat C."/>
            <person name="Riley R."/>
            <person name="Ohm R."/>
            <person name="Sun H."/>
            <person name="Tunlid A."/>
            <person name="Henrissat B."/>
            <person name="Grigoriev I.V."/>
            <person name="Hibbett D.S."/>
            <person name="Martin F."/>
        </authorList>
    </citation>
    <scope>NUCLEOTIDE SEQUENCE [LARGE SCALE GENOMIC DNA]</scope>
    <source>
        <strain evidence="3">MAFF 305830</strain>
    </source>
</reference>
<proteinExistence type="predicted"/>
<protein>
    <submittedName>
        <fullName evidence="2">Uncharacterized protein</fullName>
    </submittedName>
</protein>
<organism evidence="2 3">
    <name type="scientific">Serendipita vermifera MAFF 305830</name>
    <dbReference type="NCBI Taxonomy" id="933852"/>
    <lineage>
        <taxon>Eukaryota</taxon>
        <taxon>Fungi</taxon>
        <taxon>Dikarya</taxon>
        <taxon>Basidiomycota</taxon>
        <taxon>Agaricomycotina</taxon>
        <taxon>Agaricomycetes</taxon>
        <taxon>Sebacinales</taxon>
        <taxon>Serendipitaceae</taxon>
        <taxon>Serendipita</taxon>
    </lineage>
</organism>
<dbReference type="AlphaFoldDB" id="A0A0C2XGC9"/>
<sequence length="525" mass="57026">MAGQHAHNPNEESLPSSPLSIASSFPSGASSYMFSHSASSSPPHIDPNLLAEHGYHYNRHHTDEDIDPLGLVIPSLTLPPPLSAENSAGGANASAGSSGGGDARAQRTRHRAQAHHQSPYGETLGNLELFIFGRKGSGKTAIANMLVEGNDDVVSVLGWEDATGTLTASTAWRDARTRRGARNVRITEVKGFNEEEDTVEQIVQPLLKIIHERFETVASGLSAELPASQQVMDMLASSNSPLPTALLFLLSSPPTQLELTLLSLVSTHIPAITLPPTNLNIHGPAHGTFRPRNTLELRTGLFRSPTTLKSLRYAAAERFEHWREIRAACEEMGGFGLAPSISGTITTSKPSVKKESEMERRRKLDWELRLSRDVTEAFSTKPTATIKRDPELTLVSLEEGAEFPTEKNGIPSVPPSAHSKEREDEDARDRYFFHPDSELIGEPDPLHLPTLFRLSSALLGALGKRLVASLVERPQARPHAGYTVVENKQLADPEGEDWAGWSLSKWGIAGIAFAIGYCAARILAK</sequence>
<evidence type="ECO:0000256" key="1">
    <source>
        <dbReference type="SAM" id="MobiDB-lite"/>
    </source>
</evidence>
<dbReference type="Proteomes" id="UP000054097">
    <property type="component" value="Unassembled WGS sequence"/>
</dbReference>
<dbReference type="Gene3D" id="3.40.50.300">
    <property type="entry name" value="P-loop containing nucleotide triphosphate hydrolases"/>
    <property type="match status" value="1"/>
</dbReference>
<name>A0A0C2XGC9_SERVB</name>